<dbReference type="Proteomes" id="UP000192923">
    <property type="component" value="Unassembled WGS sequence"/>
</dbReference>
<protein>
    <submittedName>
        <fullName evidence="3">Lysophospholipase, alpha-beta hydrolase superfamily</fullName>
    </submittedName>
</protein>
<feature type="chain" id="PRO_5012306062" evidence="1">
    <location>
        <begin position="26"/>
        <end position="356"/>
    </location>
</feature>
<keyword evidence="1" id="KW-0732">Signal</keyword>
<dbReference type="GO" id="GO:0016787">
    <property type="term" value="F:hydrolase activity"/>
    <property type="evidence" value="ECO:0007669"/>
    <property type="project" value="UniProtKB-KW"/>
</dbReference>
<evidence type="ECO:0000256" key="1">
    <source>
        <dbReference type="SAM" id="SignalP"/>
    </source>
</evidence>
<dbReference type="Gene3D" id="3.40.50.1820">
    <property type="entry name" value="alpha/beta hydrolase"/>
    <property type="match status" value="1"/>
</dbReference>
<dbReference type="PANTHER" id="PTHR11614">
    <property type="entry name" value="PHOSPHOLIPASE-RELATED"/>
    <property type="match status" value="1"/>
</dbReference>
<dbReference type="InterPro" id="IPR051044">
    <property type="entry name" value="MAG_DAG_Lipase"/>
</dbReference>
<dbReference type="SUPFAM" id="SSF53474">
    <property type="entry name" value="alpha/beta-Hydrolases"/>
    <property type="match status" value="1"/>
</dbReference>
<reference evidence="3 4" key="1">
    <citation type="submission" date="2016-12" db="EMBL/GenBank/DDBJ databases">
        <authorList>
            <person name="Song W.-J."/>
            <person name="Kurnit D.M."/>
        </authorList>
    </citation>
    <scope>NUCLEOTIDE SEQUENCE [LARGE SCALE GENOMIC DNA]</scope>
    <source>
        <strain evidence="3 4">175</strain>
    </source>
</reference>
<dbReference type="RefSeq" id="WP_085215290.1">
    <property type="nucleotide sequence ID" value="NZ_FXAM01000001.1"/>
</dbReference>
<organism evidence="3 4">
    <name type="scientific">Methylomagnum ishizawai</name>
    <dbReference type="NCBI Taxonomy" id="1760988"/>
    <lineage>
        <taxon>Bacteria</taxon>
        <taxon>Pseudomonadati</taxon>
        <taxon>Pseudomonadota</taxon>
        <taxon>Gammaproteobacteria</taxon>
        <taxon>Methylococcales</taxon>
        <taxon>Methylococcaceae</taxon>
        <taxon>Methylomagnum</taxon>
    </lineage>
</organism>
<accession>A0A1Y6D0D8</accession>
<evidence type="ECO:0000313" key="3">
    <source>
        <dbReference type="EMBL" id="SMF96398.1"/>
    </source>
</evidence>
<dbReference type="EMBL" id="FXAM01000001">
    <property type="protein sequence ID" value="SMF96398.1"/>
    <property type="molecule type" value="Genomic_DNA"/>
</dbReference>
<dbReference type="InterPro" id="IPR029058">
    <property type="entry name" value="AB_hydrolase_fold"/>
</dbReference>
<gene>
    <name evidence="3" type="ORF">SAMN02949497_3794</name>
</gene>
<feature type="domain" description="Serine aminopeptidase S33" evidence="2">
    <location>
        <begin position="112"/>
        <end position="260"/>
    </location>
</feature>
<feature type="signal peptide" evidence="1">
    <location>
        <begin position="1"/>
        <end position="25"/>
    </location>
</feature>
<sequence length="356" mass="38410">MRLEPMGLIPSRLIFKLAGSALALAAAFSAAALWRGAGELAQPKRKAIQDYQRDWLEHPAAHGISLHHGACDDGQAPCLFVAPDPATTPAQRGTRLREQLAVLGTSPKPYGQTSGILVLLHGRNGRKEDLLPVAERFAAAGFMSVIPDLPAHGESPIEYLRFATAPDERGIVAHALKDARRFFQAQDAPAALWGMSMGGAFATRAALDAPHLWRALVIVASFDRLENVVEDQLAPLPPALLPPVEAMLADWMRLRGGADLRSVRPDTWANRVALPVFMAHGDADRLIPLRRGRSLFEAFASPDKTWTSVPGGDHYNVLVTAMPLYAKMSAWLLAHCGQDNAAPEISGYSQAIPATP</sequence>
<dbReference type="STRING" id="1760988.SAMN02949497_3794"/>
<dbReference type="OrthoDB" id="9799989at2"/>
<dbReference type="Pfam" id="PF12146">
    <property type="entry name" value="Hydrolase_4"/>
    <property type="match status" value="1"/>
</dbReference>
<proteinExistence type="predicted"/>
<evidence type="ECO:0000313" key="4">
    <source>
        <dbReference type="Proteomes" id="UP000192923"/>
    </source>
</evidence>
<keyword evidence="3" id="KW-0378">Hydrolase</keyword>
<evidence type="ECO:0000259" key="2">
    <source>
        <dbReference type="Pfam" id="PF12146"/>
    </source>
</evidence>
<dbReference type="InterPro" id="IPR022742">
    <property type="entry name" value="Hydrolase_4"/>
</dbReference>
<keyword evidence="4" id="KW-1185">Reference proteome</keyword>
<name>A0A1Y6D0D8_9GAMM</name>
<dbReference type="AlphaFoldDB" id="A0A1Y6D0D8"/>